<dbReference type="PANTHER" id="PTHR30012:SF0">
    <property type="entry name" value="TYPE II SECRETION SYSTEM PROTEIN F-RELATED"/>
    <property type="match status" value="1"/>
</dbReference>
<dbReference type="Pfam" id="PF00482">
    <property type="entry name" value="T2SSF"/>
    <property type="match status" value="2"/>
</dbReference>
<keyword evidence="6 7" id="KW-0472">Membrane</keyword>
<feature type="transmembrane region" description="Helical" evidence="7">
    <location>
        <begin position="204"/>
        <end position="231"/>
    </location>
</feature>
<evidence type="ECO:0000256" key="1">
    <source>
        <dbReference type="ARBA" id="ARBA00004651"/>
    </source>
</evidence>
<organism evidence="9 10">
    <name type="scientific">Novipirellula artificiosorum</name>
    <dbReference type="NCBI Taxonomy" id="2528016"/>
    <lineage>
        <taxon>Bacteria</taxon>
        <taxon>Pseudomonadati</taxon>
        <taxon>Planctomycetota</taxon>
        <taxon>Planctomycetia</taxon>
        <taxon>Pirellulales</taxon>
        <taxon>Pirellulaceae</taxon>
        <taxon>Novipirellula</taxon>
    </lineage>
</organism>
<comment type="subcellular location">
    <subcellularLocation>
        <location evidence="1">Cell membrane</location>
        <topology evidence="1">Multi-pass membrane protein</topology>
    </subcellularLocation>
</comment>
<dbReference type="Proteomes" id="UP000319143">
    <property type="component" value="Unassembled WGS sequence"/>
</dbReference>
<keyword evidence="10" id="KW-1185">Reference proteome</keyword>
<sequence>MAPVGPFGWMMQHPGFSRLSSFDKSASACIQHRASHAIVQLAIVGITPNDATTMNPSSIKSTKTNPKRVLPEHQFPKWVAKQIGSGFKRMVRLARPPQYELLARFSYDLGTCVRSSVDIVRGLELCLKALRRTRLGACWSGAVELVRSGSSLAQALRGGEDLLPPFFLPVINAGEQTGRLAEALGFLQRHCKLLAGPASALRKLWVYPIAILSMGSIVKVILTMYLASFAAATRIGIQETLSWLQLGLIVVVMMTTPVRVFMDQVRLSIPWIGELEREIVLHRFFRVLALLYSVGGQRVEAMIRTAVETVTNHAAKSELLKAAESIEQGHTLTDAFGHLTILTPDEKGTIEAGDLSGTLEQAFDRISDQTGASMLCKLEWIQPMLMRILAYVVMFSIVGTLLSLIREATL</sequence>
<accession>A0A5C6DQS9</accession>
<reference evidence="9 10" key="1">
    <citation type="submission" date="2019-02" db="EMBL/GenBank/DDBJ databases">
        <title>Deep-cultivation of Planctomycetes and their phenomic and genomic characterization uncovers novel biology.</title>
        <authorList>
            <person name="Wiegand S."/>
            <person name="Jogler M."/>
            <person name="Boedeker C."/>
            <person name="Pinto D."/>
            <person name="Vollmers J."/>
            <person name="Rivas-Marin E."/>
            <person name="Kohn T."/>
            <person name="Peeters S.H."/>
            <person name="Heuer A."/>
            <person name="Rast P."/>
            <person name="Oberbeckmann S."/>
            <person name="Bunk B."/>
            <person name="Jeske O."/>
            <person name="Meyerdierks A."/>
            <person name="Storesund J.E."/>
            <person name="Kallscheuer N."/>
            <person name="Luecker S."/>
            <person name="Lage O.M."/>
            <person name="Pohl T."/>
            <person name="Merkel B.J."/>
            <person name="Hornburger P."/>
            <person name="Mueller R.-W."/>
            <person name="Bruemmer F."/>
            <person name="Labrenz M."/>
            <person name="Spormann A.M."/>
            <person name="Op Den Camp H."/>
            <person name="Overmann J."/>
            <person name="Amann R."/>
            <person name="Jetten M.S.M."/>
            <person name="Mascher T."/>
            <person name="Medema M.H."/>
            <person name="Devos D.P."/>
            <person name="Kaster A.-K."/>
            <person name="Ovreas L."/>
            <person name="Rohde M."/>
            <person name="Galperin M.Y."/>
            <person name="Jogler C."/>
        </authorList>
    </citation>
    <scope>NUCLEOTIDE SEQUENCE [LARGE SCALE GENOMIC DNA]</scope>
    <source>
        <strain evidence="9 10">Poly41</strain>
    </source>
</reference>
<dbReference type="InterPro" id="IPR003004">
    <property type="entry name" value="GspF/PilC"/>
</dbReference>
<feature type="domain" description="Type II secretion system protein GspF" evidence="8">
    <location>
        <begin position="105"/>
        <end position="225"/>
    </location>
</feature>
<proteinExistence type="inferred from homology"/>
<feature type="domain" description="Type II secretion system protein GspF" evidence="8">
    <location>
        <begin position="284"/>
        <end position="401"/>
    </location>
</feature>
<dbReference type="PANTHER" id="PTHR30012">
    <property type="entry name" value="GENERAL SECRETION PATHWAY PROTEIN"/>
    <property type="match status" value="1"/>
</dbReference>
<evidence type="ECO:0000256" key="7">
    <source>
        <dbReference type="SAM" id="Phobius"/>
    </source>
</evidence>
<feature type="transmembrane region" description="Helical" evidence="7">
    <location>
        <begin position="384"/>
        <end position="405"/>
    </location>
</feature>
<comment type="similarity">
    <text evidence="2">Belongs to the GSP F family.</text>
</comment>
<evidence type="ECO:0000256" key="2">
    <source>
        <dbReference type="ARBA" id="ARBA00005745"/>
    </source>
</evidence>
<dbReference type="AlphaFoldDB" id="A0A5C6DQS9"/>
<keyword evidence="4 7" id="KW-0812">Transmembrane</keyword>
<evidence type="ECO:0000313" key="10">
    <source>
        <dbReference type="Proteomes" id="UP000319143"/>
    </source>
</evidence>
<dbReference type="InterPro" id="IPR018076">
    <property type="entry name" value="T2SS_GspF_dom"/>
</dbReference>
<keyword evidence="5 7" id="KW-1133">Transmembrane helix</keyword>
<gene>
    <name evidence="9" type="primary">epsF_3</name>
    <name evidence="9" type="ORF">Poly41_24780</name>
</gene>
<feature type="transmembrane region" description="Helical" evidence="7">
    <location>
        <begin position="243"/>
        <end position="262"/>
    </location>
</feature>
<name>A0A5C6DQS9_9BACT</name>
<dbReference type="EMBL" id="SJPV01000003">
    <property type="protein sequence ID" value="TWU39623.1"/>
    <property type="molecule type" value="Genomic_DNA"/>
</dbReference>
<evidence type="ECO:0000313" key="9">
    <source>
        <dbReference type="EMBL" id="TWU39623.1"/>
    </source>
</evidence>
<evidence type="ECO:0000256" key="5">
    <source>
        <dbReference type="ARBA" id="ARBA00022989"/>
    </source>
</evidence>
<protein>
    <submittedName>
        <fullName evidence="9">Type II secretion system protein F</fullName>
    </submittedName>
</protein>
<dbReference type="OrthoDB" id="241169at2"/>
<evidence type="ECO:0000256" key="3">
    <source>
        <dbReference type="ARBA" id="ARBA00022475"/>
    </source>
</evidence>
<dbReference type="InterPro" id="IPR042094">
    <property type="entry name" value="T2SS_GspF_sf"/>
</dbReference>
<dbReference type="GO" id="GO:0005886">
    <property type="term" value="C:plasma membrane"/>
    <property type="evidence" value="ECO:0007669"/>
    <property type="project" value="UniProtKB-SubCell"/>
</dbReference>
<keyword evidence="3" id="KW-1003">Cell membrane</keyword>
<comment type="caution">
    <text evidence="9">The sequence shown here is derived from an EMBL/GenBank/DDBJ whole genome shotgun (WGS) entry which is preliminary data.</text>
</comment>
<evidence type="ECO:0000256" key="6">
    <source>
        <dbReference type="ARBA" id="ARBA00023136"/>
    </source>
</evidence>
<evidence type="ECO:0000256" key="4">
    <source>
        <dbReference type="ARBA" id="ARBA00022692"/>
    </source>
</evidence>
<dbReference type="Gene3D" id="1.20.81.30">
    <property type="entry name" value="Type II secretion system (T2SS), domain F"/>
    <property type="match status" value="2"/>
</dbReference>
<evidence type="ECO:0000259" key="8">
    <source>
        <dbReference type="Pfam" id="PF00482"/>
    </source>
</evidence>